<evidence type="ECO:0000313" key="9">
    <source>
        <dbReference type="EMBL" id="SDE17715.1"/>
    </source>
</evidence>
<dbReference type="GO" id="GO:0005525">
    <property type="term" value="F:GTP binding"/>
    <property type="evidence" value="ECO:0007669"/>
    <property type="project" value="UniProtKB-KW"/>
</dbReference>
<keyword evidence="2" id="KW-0547">Nucleotide-binding</keyword>
<dbReference type="SUPFAM" id="SSF52540">
    <property type="entry name" value="P-loop containing nucleoside triphosphate hydrolases"/>
    <property type="match status" value="1"/>
</dbReference>
<dbReference type="GO" id="GO:0003924">
    <property type="term" value="F:GTPase activity"/>
    <property type="evidence" value="ECO:0007669"/>
    <property type="project" value="InterPro"/>
</dbReference>
<reference evidence="9 10" key="1">
    <citation type="submission" date="2016-10" db="EMBL/GenBank/DDBJ databases">
        <authorList>
            <person name="de Groot N.N."/>
        </authorList>
    </citation>
    <scope>NUCLEOTIDE SEQUENCE [LARGE SCALE GENOMIC DNA]</scope>
    <source>
        <strain evidence="9 10">CPCC 100156</strain>
    </source>
</reference>
<sequence length="735" mass="80080">MLAACVWLETMIPLDLNLKQRRLDANLSQAALAKRLGVTQSQVLRYEAEPDNVPARVLREWLSACGEMQATRGLDVGTPYAGLPEGLASLALYARNQPALDESDTVRPAIGIEDLITALGERGRKPRLLLCGRYDAGKSRLANALMGADRLPASYQPATRIVCLVRHLADKPAWQREDVWIMGEGFDLNRVEEEKHCEDHRLVAGDFETLARFGTHKGRRDAALGEPVAALVYVDAPILHACDLIDTPGLSHDERDNALASAVFARGDVLVYLSPLTGFMNGEDLRALGTLIEALPSKDGEAPLRALAVLATHAHIGVTDAEVAGALDAGAARTARELAPLIDRRVETTGEAIDEVALRARLFPWYVESAPRRDAFERDTRELLGQTIPIFVQSQLDHTVTAFQTQADEAYGREAEHLRALLQEREHAEEQLRAMQAAEPERRRRLQEQQRRIEAHITQAKTQTRLFIEETIRPMLSEDRLQELIEGRYDESKLAEQHAANAVLVDIRAEVERIIAVRAETLAADVEAFLGEYGRPTDVSVGPIDVPFDARAAFIGALAAGGAFGALSTWAAVAAGGSNLGAYILVPQVVGLLARLGIGIAGGTATGVSLVSALGGPVGIGIGIALTIGLFAWEVFGRSWQSRLARQISERLLSKEVDVVGKVTEQCDRCWDETLQGFRDAAARTEDDHGKHLARLAAPLNTPRDALEARLKRVEARRAFLSFLPWTPLSKGAAA</sequence>
<protein>
    <submittedName>
        <fullName evidence="9">Helix-turn-helix</fullName>
    </submittedName>
</protein>
<dbReference type="PANTHER" id="PTHR10465">
    <property type="entry name" value="TRANSMEMBRANE GTPASE FZO1"/>
    <property type="match status" value="1"/>
</dbReference>
<evidence type="ECO:0000256" key="1">
    <source>
        <dbReference type="ARBA" id="ARBA00004370"/>
    </source>
</evidence>
<evidence type="ECO:0000256" key="7">
    <source>
        <dbReference type="SAM" id="Phobius"/>
    </source>
</evidence>
<dbReference type="GO" id="GO:0008053">
    <property type="term" value="P:mitochondrial fusion"/>
    <property type="evidence" value="ECO:0007669"/>
    <property type="project" value="TreeGrafter"/>
</dbReference>
<evidence type="ECO:0000256" key="6">
    <source>
        <dbReference type="SAM" id="Coils"/>
    </source>
</evidence>
<dbReference type="Gene3D" id="3.40.50.300">
    <property type="entry name" value="P-loop containing nucleotide triphosphate hydrolases"/>
    <property type="match status" value="1"/>
</dbReference>
<dbReference type="SUPFAM" id="SSF47413">
    <property type="entry name" value="lambda repressor-like DNA-binding domains"/>
    <property type="match status" value="1"/>
</dbReference>
<evidence type="ECO:0000256" key="3">
    <source>
        <dbReference type="ARBA" id="ARBA00022801"/>
    </source>
</evidence>
<proteinExistence type="predicted"/>
<feature type="transmembrane region" description="Helical" evidence="7">
    <location>
        <begin position="580"/>
        <end position="602"/>
    </location>
</feature>
<accession>A0A1G7AUN3</accession>
<evidence type="ECO:0000256" key="5">
    <source>
        <dbReference type="ARBA" id="ARBA00023136"/>
    </source>
</evidence>
<dbReference type="Proteomes" id="UP000198925">
    <property type="component" value="Unassembled WGS sequence"/>
</dbReference>
<dbReference type="InterPro" id="IPR010982">
    <property type="entry name" value="Lambda_DNA-bd_dom_sf"/>
</dbReference>
<dbReference type="CDD" id="cd00093">
    <property type="entry name" value="HTH_XRE"/>
    <property type="match status" value="1"/>
</dbReference>
<evidence type="ECO:0000256" key="4">
    <source>
        <dbReference type="ARBA" id="ARBA00023134"/>
    </source>
</evidence>
<dbReference type="Pfam" id="PF01381">
    <property type="entry name" value="HTH_3"/>
    <property type="match status" value="1"/>
</dbReference>
<dbReference type="GO" id="GO:0016020">
    <property type="term" value="C:membrane"/>
    <property type="evidence" value="ECO:0007669"/>
    <property type="project" value="UniProtKB-SubCell"/>
</dbReference>
<dbReference type="InterPro" id="IPR045063">
    <property type="entry name" value="Dynamin_N"/>
</dbReference>
<dbReference type="STRING" id="938405.SAMN02927895_04977"/>
<keyword evidence="5 7" id="KW-0472">Membrane</keyword>
<organism evidence="9 10">
    <name type="scientific">Belnapia rosea</name>
    <dbReference type="NCBI Taxonomy" id="938405"/>
    <lineage>
        <taxon>Bacteria</taxon>
        <taxon>Pseudomonadati</taxon>
        <taxon>Pseudomonadota</taxon>
        <taxon>Alphaproteobacteria</taxon>
        <taxon>Acetobacterales</taxon>
        <taxon>Roseomonadaceae</taxon>
        <taxon>Belnapia</taxon>
    </lineage>
</organism>
<dbReference type="EMBL" id="FMZX01000021">
    <property type="protein sequence ID" value="SDE17715.1"/>
    <property type="molecule type" value="Genomic_DNA"/>
</dbReference>
<evidence type="ECO:0000313" key="10">
    <source>
        <dbReference type="Proteomes" id="UP000198925"/>
    </source>
</evidence>
<dbReference type="InterPro" id="IPR001387">
    <property type="entry name" value="Cro/C1-type_HTH"/>
</dbReference>
<dbReference type="Gene3D" id="1.10.260.40">
    <property type="entry name" value="lambda repressor-like DNA-binding domains"/>
    <property type="match status" value="1"/>
</dbReference>
<feature type="domain" description="HTH cro/C1-type" evidence="8">
    <location>
        <begin position="18"/>
        <end position="47"/>
    </location>
</feature>
<evidence type="ECO:0000259" key="8">
    <source>
        <dbReference type="PROSITE" id="PS50943"/>
    </source>
</evidence>
<keyword evidence="4" id="KW-0342">GTP-binding</keyword>
<dbReference type="InterPro" id="IPR027417">
    <property type="entry name" value="P-loop_NTPase"/>
</dbReference>
<keyword evidence="3" id="KW-0378">Hydrolase</keyword>
<feature type="coiled-coil region" evidence="6">
    <location>
        <begin position="418"/>
        <end position="463"/>
    </location>
</feature>
<dbReference type="AlphaFoldDB" id="A0A1G7AUN3"/>
<name>A0A1G7AUN3_9PROT</name>
<dbReference type="PROSITE" id="PS50943">
    <property type="entry name" value="HTH_CROC1"/>
    <property type="match status" value="1"/>
</dbReference>
<keyword evidence="7" id="KW-1133">Transmembrane helix</keyword>
<keyword evidence="6" id="KW-0175">Coiled coil</keyword>
<gene>
    <name evidence="9" type="ORF">SAMN04487779_102123</name>
</gene>
<keyword evidence="10" id="KW-1185">Reference proteome</keyword>
<comment type="subcellular location">
    <subcellularLocation>
        <location evidence="1">Membrane</location>
    </subcellularLocation>
</comment>
<feature type="transmembrane region" description="Helical" evidence="7">
    <location>
        <begin position="552"/>
        <end position="573"/>
    </location>
</feature>
<dbReference type="PANTHER" id="PTHR10465:SF0">
    <property type="entry name" value="SARCALUMENIN"/>
    <property type="match status" value="1"/>
</dbReference>
<evidence type="ECO:0000256" key="2">
    <source>
        <dbReference type="ARBA" id="ARBA00022741"/>
    </source>
</evidence>
<dbReference type="GO" id="GO:0003677">
    <property type="term" value="F:DNA binding"/>
    <property type="evidence" value="ECO:0007669"/>
    <property type="project" value="InterPro"/>
</dbReference>
<dbReference type="SMART" id="SM00530">
    <property type="entry name" value="HTH_XRE"/>
    <property type="match status" value="1"/>
</dbReference>
<keyword evidence="7" id="KW-0812">Transmembrane</keyword>
<feature type="transmembrane region" description="Helical" evidence="7">
    <location>
        <begin position="614"/>
        <end position="636"/>
    </location>
</feature>
<dbReference type="Pfam" id="PF00350">
    <property type="entry name" value="Dynamin_N"/>
    <property type="match status" value="1"/>
</dbReference>
<dbReference type="InterPro" id="IPR027094">
    <property type="entry name" value="Mitofusin_fam"/>
</dbReference>